<dbReference type="AlphaFoldDB" id="A0A4Q5LIM0"/>
<dbReference type="InterPro" id="IPR050386">
    <property type="entry name" value="Glycosyl_hydrolase_5"/>
</dbReference>
<evidence type="ECO:0000313" key="10">
    <source>
        <dbReference type="Proteomes" id="UP000293331"/>
    </source>
</evidence>
<feature type="domain" description="Glycoside hydrolase family 5" evidence="8">
    <location>
        <begin position="60"/>
        <end position="354"/>
    </location>
</feature>
<protein>
    <recommendedName>
        <fullName evidence="8">Glycoside hydrolase family 5 domain-containing protein</fullName>
    </recommendedName>
</protein>
<comment type="similarity">
    <text evidence="1 7">Belongs to the glycosyl hydrolase 5 (cellulase A) family.</text>
</comment>
<dbReference type="Gene3D" id="3.20.20.80">
    <property type="entry name" value="Glycosidases"/>
    <property type="match status" value="1"/>
</dbReference>
<dbReference type="GO" id="GO:0008422">
    <property type="term" value="F:beta-glucosidase activity"/>
    <property type="evidence" value="ECO:0007669"/>
    <property type="project" value="TreeGrafter"/>
</dbReference>
<evidence type="ECO:0000256" key="3">
    <source>
        <dbReference type="ARBA" id="ARBA00023001"/>
    </source>
</evidence>
<dbReference type="EMBL" id="SEWG01000010">
    <property type="protein sequence ID" value="RYU86229.1"/>
    <property type="molecule type" value="Genomic_DNA"/>
</dbReference>
<evidence type="ECO:0000256" key="4">
    <source>
        <dbReference type="ARBA" id="ARBA00023277"/>
    </source>
</evidence>
<dbReference type="SUPFAM" id="SSF51445">
    <property type="entry name" value="(Trans)glycosidases"/>
    <property type="match status" value="1"/>
</dbReference>
<evidence type="ECO:0000256" key="6">
    <source>
        <dbReference type="ARBA" id="ARBA00023326"/>
    </source>
</evidence>
<keyword evidence="5 7" id="KW-0326">Glycosidase</keyword>
<keyword evidence="6" id="KW-0624">Polysaccharide degradation</keyword>
<dbReference type="OrthoDB" id="9800955at2"/>
<sequence length="381" mass="44331">MKNIALTNMFPKLLINLLNIILIIIMQCINAKSNPTPLTPRQIAFMRAKSLDNGFSISWLEQTWNKDVLTIKPIKNSDFELIKKLGFKSIRLPVAFAYFQTNKVPVEKVFAHIDEVLKQCNKYGFKLIIDYHYGYLDDNNYLTETPKIIDQWLVLTKRYIRESPEKVFFELYNEPPHMSPKVWKDAAYNIVTAIRKIDRKRTLIIGASNFNSIYELSRMERLADENIIYTFHFYEPFFFTHQGADWVGDQVATTGVPFPYNVKTYPSINPKAIGTWGENNYYQYKNDGNEQSVHDKLQIVKNWSVKYDVPVLCGEYGVYNKYTDADSRCRYIKAVRKNLKAMGIPGILWDYNTNFSIFNGMPSLQNLPDCMKQAIDYTGAK</sequence>
<dbReference type="InterPro" id="IPR001547">
    <property type="entry name" value="Glyco_hydro_5"/>
</dbReference>
<accession>A0A4Q5LIM0</accession>
<evidence type="ECO:0000313" key="9">
    <source>
        <dbReference type="EMBL" id="RYU86229.1"/>
    </source>
</evidence>
<keyword evidence="10" id="KW-1185">Reference proteome</keyword>
<evidence type="ECO:0000256" key="1">
    <source>
        <dbReference type="ARBA" id="ARBA00005641"/>
    </source>
</evidence>
<evidence type="ECO:0000256" key="7">
    <source>
        <dbReference type="RuleBase" id="RU361153"/>
    </source>
</evidence>
<dbReference type="PANTHER" id="PTHR31297:SF41">
    <property type="entry name" value="ENDOGLUCANASE, PUTATIVE (AFU_ORTHOLOGUE AFUA_5G01830)-RELATED"/>
    <property type="match status" value="1"/>
</dbReference>
<name>A0A4Q5LIM0_9SPHI</name>
<dbReference type="GO" id="GO:0030245">
    <property type="term" value="P:cellulose catabolic process"/>
    <property type="evidence" value="ECO:0007669"/>
    <property type="project" value="UniProtKB-KW"/>
</dbReference>
<dbReference type="Pfam" id="PF00150">
    <property type="entry name" value="Cellulase"/>
    <property type="match status" value="1"/>
</dbReference>
<keyword evidence="4" id="KW-0119">Carbohydrate metabolism</keyword>
<reference evidence="9 10" key="1">
    <citation type="submission" date="2019-02" db="EMBL/GenBank/DDBJ databases">
        <title>Bacterial novel species Mucilaginibacter sp. 17JY9-4 isolated from soil.</title>
        <authorList>
            <person name="Jung H.-Y."/>
        </authorList>
    </citation>
    <scope>NUCLEOTIDE SEQUENCE [LARGE SCALE GENOMIC DNA]</scope>
    <source>
        <strain evidence="9 10">17JY9-4</strain>
    </source>
</reference>
<keyword evidence="3" id="KW-0136">Cellulose degradation</keyword>
<organism evidence="9 10">
    <name type="scientific">Mucilaginibacter terrigena</name>
    <dbReference type="NCBI Taxonomy" id="2492395"/>
    <lineage>
        <taxon>Bacteria</taxon>
        <taxon>Pseudomonadati</taxon>
        <taxon>Bacteroidota</taxon>
        <taxon>Sphingobacteriia</taxon>
        <taxon>Sphingobacteriales</taxon>
        <taxon>Sphingobacteriaceae</taxon>
        <taxon>Mucilaginibacter</taxon>
    </lineage>
</organism>
<evidence type="ECO:0000259" key="8">
    <source>
        <dbReference type="Pfam" id="PF00150"/>
    </source>
</evidence>
<dbReference type="GO" id="GO:0009986">
    <property type="term" value="C:cell surface"/>
    <property type="evidence" value="ECO:0007669"/>
    <property type="project" value="TreeGrafter"/>
</dbReference>
<gene>
    <name evidence="9" type="ORF">EWM62_18660</name>
</gene>
<comment type="caution">
    <text evidence="9">The sequence shown here is derived from an EMBL/GenBank/DDBJ whole genome shotgun (WGS) entry which is preliminary data.</text>
</comment>
<dbReference type="Proteomes" id="UP000293331">
    <property type="component" value="Unassembled WGS sequence"/>
</dbReference>
<dbReference type="PANTHER" id="PTHR31297">
    <property type="entry name" value="GLUCAN ENDO-1,6-BETA-GLUCOSIDASE B"/>
    <property type="match status" value="1"/>
</dbReference>
<dbReference type="InterPro" id="IPR017853">
    <property type="entry name" value="GH"/>
</dbReference>
<keyword evidence="2 7" id="KW-0378">Hydrolase</keyword>
<proteinExistence type="inferred from homology"/>
<dbReference type="GO" id="GO:0005576">
    <property type="term" value="C:extracellular region"/>
    <property type="evidence" value="ECO:0007669"/>
    <property type="project" value="TreeGrafter"/>
</dbReference>
<evidence type="ECO:0000256" key="5">
    <source>
        <dbReference type="ARBA" id="ARBA00023295"/>
    </source>
</evidence>
<evidence type="ECO:0000256" key="2">
    <source>
        <dbReference type="ARBA" id="ARBA00022801"/>
    </source>
</evidence>